<feature type="transmembrane region" description="Helical" evidence="8">
    <location>
        <begin position="154"/>
        <end position="172"/>
    </location>
</feature>
<sequence>MYQQNPDPTGSLLLSALLALVPLVAVLVLLGGLKWKAHWAGLTALVLSIGIAVVGYSMPVGTALDAAAFGAATSVLVVLWITFNAIWIYDLTVESGHFTVLRRAFSSISDDPRVQAIVIAFSFGALLEALAGGGGPVAICSVMLIALGVAPMKAAALALVADTAPVAFGGMGNPITVLGTVTGLPAEQFGAMAGRQVSLLAVLVPFVLVVIVDGRRGLRDVWPIALAAGLSFGVTQYLVSNFVSYKLCDIIAAVVSVGAVVLAVRIRKPSAVPATVGGSGPVDEESLRGNDSRRDVVTAFAPYAIIVAVFALAQVTAVKNLLERATTKFAWPGLHITAPNGKPVATTYTLNLLSATGTLLLVSGLLSLLVLRIGIGRALRIYGRTISRFSWAILAILAVFALSYVMNLSGQITTLGVWLAGTGAFFAFLSPVVGWFGVTITGTDAGSNALFGTLQTTAAQQLDASPFLFGASNSSGGVMAKMISPQNLAIGTAAAGLVGKEGDLFRKVFGWSVLLLLLICVLAYLQSTPILGWMVP</sequence>
<feature type="transmembrane region" description="Helical" evidence="8">
    <location>
        <begin position="417"/>
        <end position="438"/>
    </location>
</feature>
<feature type="transmembrane region" description="Helical" evidence="8">
    <location>
        <begin position="352"/>
        <end position="374"/>
    </location>
</feature>
<evidence type="ECO:0000256" key="6">
    <source>
        <dbReference type="ARBA" id="ARBA00022989"/>
    </source>
</evidence>
<comment type="subcellular location">
    <subcellularLocation>
        <location evidence="1 8">Cell membrane</location>
        <topology evidence="1 8">Multi-pass membrane protein</topology>
    </subcellularLocation>
</comment>
<keyword evidence="10" id="KW-1185">Reference proteome</keyword>
<dbReference type="PANTHER" id="PTHR30003">
    <property type="entry name" value="L-LACTATE PERMEASE"/>
    <property type="match status" value="1"/>
</dbReference>
<feature type="transmembrane region" description="Helical" evidence="8">
    <location>
        <begin position="221"/>
        <end position="238"/>
    </location>
</feature>
<evidence type="ECO:0000256" key="8">
    <source>
        <dbReference type="RuleBase" id="RU365092"/>
    </source>
</evidence>
<evidence type="ECO:0000313" key="9">
    <source>
        <dbReference type="EMBL" id="PRY46228.1"/>
    </source>
</evidence>
<accession>A0A2T0TL27</accession>
<dbReference type="RefSeq" id="WP_106185287.1">
    <property type="nucleotide sequence ID" value="NZ_PVTF01000001.1"/>
</dbReference>
<feature type="transmembrane region" description="Helical" evidence="8">
    <location>
        <begin position="116"/>
        <end position="147"/>
    </location>
</feature>
<feature type="transmembrane region" description="Helical" evidence="8">
    <location>
        <begin position="244"/>
        <end position="264"/>
    </location>
</feature>
<comment type="similarity">
    <text evidence="2 8">Belongs to the lactate permease family.</text>
</comment>
<keyword evidence="6 8" id="KW-1133">Transmembrane helix</keyword>
<dbReference type="EMBL" id="PVTF01000001">
    <property type="protein sequence ID" value="PRY46228.1"/>
    <property type="molecule type" value="Genomic_DNA"/>
</dbReference>
<comment type="function">
    <text evidence="8">Uptake of L-lactate across the membrane. Can also transport D-lactate and glycolate.</text>
</comment>
<feature type="transmembrane region" description="Helical" evidence="8">
    <location>
        <begin position="12"/>
        <end position="33"/>
    </location>
</feature>
<evidence type="ECO:0000256" key="5">
    <source>
        <dbReference type="ARBA" id="ARBA00022692"/>
    </source>
</evidence>
<dbReference type="NCBIfam" id="TIGR00795">
    <property type="entry name" value="lctP"/>
    <property type="match status" value="1"/>
</dbReference>
<dbReference type="Pfam" id="PF02652">
    <property type="entry name" value="Lactate_perm"/>
    <property type="match status" value="1"/>
</dbReference>
<evidence type="ECO:0000256" key="1">
    <source>
        <dbReference type="ARBA" id="ARBA00004651"/>
    </source>
</evidence>
<evidence type="ECO:0000313" key="10">
    <source>
        <dbReference type="Proteomes" id="UP000239494"/>
    </source>
</evidence>
<proteinExistence type="inferred from homology"/>
<feature type="transmembrane region" description="Helical" evidence="8">
    <location>
        <begin position="39"/>
        <end position="56"/>
    </location>
</feature>
<dbReference type="GO" id="GO:0015295">
    <property type="term" value="F:solute:proton symporter activity"/>
    <property type="evidence" value="ECO:0007669"/>
    <property type="project" value="TreeGrafter"/>
</dbReference>
<keyword evidence="3 8" id="KW-0813">Transport</keyword>
<keyword evidence="4 8" id="KW-1003">Cell membrane</keyword>
<dbReference type="PANTHER" id="PTHR30003:SF0">
    <property type="entry name" value="GLYCOLATE PERMEASE GLCA-RELATED"/>
    <property type="match status" value="1"/>
</dbReference>
<organism evidence="9 10">
    <name type="scientific">Umezawaea tangerina</name>
    <dbReference type="NCBI Taxonomy" id="84725"/>
    <lineage>
        <taxon>Bacteria</taxon>
        <taxon>Bacillati</taxon>
        <taxon>Actinomycetota</taxon>
        <taxon>Actinomycetes</taxon>
        <taxon>Pseudonocardiales</taxon>
        <taxon>Pseudonocardiaceae</taxon>
        <taxon>Umezawaea</taxon>
    </lineage>
</organism>
<dbReference type="GO" id="GO:0015129">
    <property type="term" value="F:lactate transmembrane transporter activity"/>
    <property type="evidence" value="ECO:0007669"/>
    <property type="project" value="UniProtKB-UniRule"/>
</dbReference>
<feature type="transmembrane region" description="Helical" evidence="8">
    <location>
        <begin position="296"/>
        <end position="317"/>
    </location>
</feature>
<keyword evidence="5 8" id="KW-0812">Transmembrane</keyword>
<comment type="caution">
    <text evidence="9">The sequence shown here is derived from an EMBL/GenBank/DDBJ whole genome shotgun (WGS) entry which is preliminary data.</text>
</comment>
<feature type="transmembrane region" description="Helical" evidence="8">
    <location>
        <begin position="68"/>
        <end position="89"/>
    </location>
</feature>
<gene>
    <name evidence="9" type="ORF">CLV43_101500</name>
</gene>
<dbReference type="GO" id="GO:0005886">
    <property type="term" value="C:plasma membrane"/>
    <property type="evidence" value="ECO:0007669"/>
    <property type="project" value="UniProtKB-SubCell"/>
</dbReference>
<feature type="transmembrane region" description="Helical" evidence="8">
    <location>
        <begin position="508"/>
        <end position="526"/>
    </location>
</feature>
<evidence type="ECO:0000256" key="4">
    <source>
        <dbReference type="ARBA" id="ARBA00022475"/>
    </source>
</evidence>
<dbReference type="Proteomes" id="UP000239494">
    <property type="component" value="Unassembled WGS sequence"/>
</dbReference>
<protein>
    <recommendedName>
        <fullName evidence="8">L-lactate permease</fullName>
    </recommendedName>
</protein>
<keyword evidence="7 8" id="KW-0472">Membrane</keyword>
<reference evidence="9 10" key="1">
    <citation type="submission" date="2018-03" db="EMBL/GenBank/DDBJ databases">
        <title>Genomic Encyclopedia of Archaeal and Bacterial Type Strains, Phase II (KMG-II): from individual species to whole genera.</title>
        <authorList>
            <person name="Goeker M."/>
        </authorList>
    </citation>
    <scope>NUCLEOTIDE SEQUENCE [LARGE SCALE GENOMIC DNA]</scope>
    <source>
        <strain evidence="9 10">DSM 44720</strain>
    </source>
</reference>
<feature type="transmembrane region" description="Helical" evidence="8">
    <location>
        <begin position="192"/>
        <end position="212"/>
    </location>
</feature>
<dbReference type="AlphaFoldDB" id="A0A2T0TL27"/>
<name>A0A2T0TL27_9PSEU</name>
<feature type="transmembrane region" description="Helical" evidence="8">
    <location>
        <begin position="386"/>
        <end position="405"/>
    </location>
</feature>
<evidence type="ECO:0000256" key="3">
    <source>
        <dbReference type="ARBA" id="ARBA00022448"/>
    </source>
</evidence>
<evidence type="ECO:0000256" key="2">
    <source>
        <dbReference type="ARBA" id="ARBA00010100"/>
    </source>
</evidence>
<dbReference type="InterPro" id="IPR003804">
    <property type="entry name" value="Lactate_perm"/>
</dbReference>
<evidence type="ECO:0000256" key="7">
    <source>
        <dbReference type="ARBA" id="ARBA00023136"/>
    </source>
</evidence>
<dbReference type="OrthoDB" id="9761056at2"/>